<evidence type="ECO:0000313" key="2">
    <source>
        <dbReference type="Proteomes" id="UP000250928"/>
    </source>
</evidence>
<protein>
    <recommendedName>
        <fullName evidence="3">Type II toxin-antitoxin system HicA family toxin</fullName>
    </recommendedName>
</protein>
<proteinExistence type="predicted"/>
<dbReference type="EMBL" id="PQCO01000111">
    <property type="protein sequence ID" value="PUE04766.1"/>
    <property type="molecule type" value="Genomic_DNA"/>
</dbReference>
<dbReference type="Pfam" id="PF07927">
    <property type="entry name" value="HicA_toxin"/>
    <property type="match status" value="1"/>
</dbReference>
<gene>
    <name evidence="1" type="ORF">C3L24_02545</name>
</gene>
<dbReference type="AlphaFoldDB" id="A0A657PPT6"/>
<dbReference type="GO" id="GO:0003729">
    <property type="term" value="F:mRNA binding"/>
    <property type="evidence" value="ECO:0007669"/>
    <property type="project" value="InterPro"/>
</dbReference>
<evidence type="ECO:0000313" key="1">
    <source>
        <dbReference type="EMBL" id="PUE04766.1"/>
    </source>
</evidence>
<evidence type="ECO:0008006" key="3">
    <source>
        <dbReference type="Google" id="ProtNLM"/>
    </source>
</evidence>
<reference evidence="1 2" key="1">
    <citation type="submission" date="2018-01" db="EMBL/GenBank/DDBJ databases">
        <title>Novel co-symbiosis in the lucinid bivalve Phacoides pectinatus.</title>
        <authorList>
            <person name="Lim S.J."/>
            <person name="Davis B.G."/>
            <person name="Gill D.E."/>
            <person name="Engel A.S."/>
            <person name="Anderson L.C."/>
            <person name="Campbell B.J."/>
        </authorList>
    </citation>
    <scope>NUCLEOTIDE SEQUENCE [LARGE SCALE GENOMIC DNA]</scope>
    <source>
        <strain evidence="1">N3_P5</strain>
    </source>
</reference>
<name>A0A657PPT6_9GAMM</name>
<dbReference type="InterPro" id="IPR012933">
    <property type="entry name" value="HicA_mRNA_interferase"/>
</dbReference>
<comment type="caution">
    <text evidence="1">The sequence shown here is derived from an EMBL/GenBank/DDBJ whole genome shotgun (WGS) entry which is preliminary data.</text>
</comment>
<sequence>MSHKHDKILAAVFHDPPSGNIHWREVESMLKSLGAEFHDVPGARLRVVMNGREGVLHRPHHSSVLTRQDVKRLRQFLHDAGIGAFGG</sequence>
<dbReference type="Proteomes" id="UP000250928">
    <property type="component" value="Unassembled WGS sequence"/>
</dbReference>
<organism evidence="1 2">
    <name type="scientific">Candidatus Sedimenticola endophacoides</name>
    <dbReference type="NCBI Taxonomy" id="2548426"/>
    <lineage>
        <taxon>Bacteria</taxon>
        <taxon>Pseudomonadati</taxon>
        <taxon>Pseudomonadota</taxon>
        <taxon>Gammaproteobacteria</taxon>
        <taxon>Chromatiales</taxon>
        <taxon>Sedimenticolaceae</taxon>
        <taxon>Sedimenticola</taxon>
    </lineage>
</organism>
<accession>A0A657PPT6</accession>